<dbReference type="AlphaFoldDB" id="A0A0A9GVN6"/>
<sequence>MRFWSSRDRSKQVGAFLQFLIQEKVEYDYLFHQLPHSGKENLILGRQELGCSITGSRVSAYDLSIISSDLFQRN</sequence>
<accession>A0A0A9GVN6</accession>
<reference evidence="1" key="1">
    <citation type="submission" date="2014-09" db="EMBL/GenBank/DDBJ databases">
        <authorList>
            <person name="Magalhaes I.L.F."/>
            <person name="Oliveira U."/>
            <person name="Santos F.R."/>
            <person name="Vidigal T.H.D.A."/>
            <person name="Brescovit A.D."/>
            <person name="Santos A.J."/>
        </authorList>
    </citation>
    <scope>NUCLEOTIDE SEQUENCE</scope>
    <source>
        <tissue evidence="1">Shoot tissue taken approximately 20 cm above the soil surface</tissue>
    </source>
</reference>
<reference evidence="1" key="2">
    <citation type="journal article" date="2015" name="Data Brief">
        <title>Shoot transcriptome of the giant reed, Arundo donax.</title>
        <authorList>
            <person name="Barrero R.A."/>
            <person name="Guerrero F.D."/>
            <person name="Moolhuijzen P."/>
            <person name="Goolsby J.A."/>
            <person name="Tidwell J."/>
            <person name="Bellgard S.E."/>
            <person name="Bellgard M.I."/>
        </authorList>
    </citation>
    <scope>NUCLEOTIDE SEQUENCE</scope>
    <source>
        <tissue evidence="1">Shoot tissue taken approximately 20 cm above the soil surface</tissue>
    </source>
</reference>
<evidence type="ECO:0000313" key="1">
    <source>
        <dbReference type="EMBL" id="JAE26611.1"/>
    </source>
</evidence>
<proteinExistence type="predicted"/>
<organism evidence="1">
    <name type="scientific">Arundo donax</name>
    <name type="common">Giant reed</name>
    <name type="synonym">Donax arundinaceus</name>
    <dbReference type="NCBI Taxonomy" id="35708"/>
    <lineage>
        <taxon>Eukaryota</taxon>
        <taxon>Viridiplantae</taxon>
        <taxon>Streptophyta</taxon>
        <taxon>Embryophyta</taxon>
        <taxon>Tracheophyta</taxon>
        <taxon>Spermatophyta</taxon>
        <taxon>Magnoliopsida</taxon>
        <taxon>Liliopsida</taxon>
        <taxon>Poales</taxon>
        <taxon>Poaceae</taxon>
        <taxon>PACMAD clade</taxon>
        <taxon>Arundinoideae</taxon>
        <taxon>Arundineae</taxon>
        <taxon>Arundo</taxon>
    </lineage>
</organism>
<name>A0A0A9GVN6_ARUDO</name>
<protein>
    <submittedName>
        <fullName evidence="1">Uncharacterized protein</fullName>
    </submittedName>
</protein>
<dbReference type="EMBL" id="GBRH01171285">
    <property type="protein sequence ID" value="JAE26611.1"/>
    <property type="molecule type" value="Transcribed_RNA"/>
</dbReference>